<accession>A0A2D0IMQ8</accession>
<dbReference type="RefSeq" id="WP_099133246.1">
    <property type="nucleotide sequence ID" value="NZ_CAWNOJ010000029.1"/>
</dbReference>
<evidence type="ECO:0000313" key="4">
    <source>
        <dbReference type="Proteomes" id="UP000283568"/>
    </source>
</evidence>
<comment type="caution">
    <text evidence="1">The sequence shown here is derived from an EMBL/GenBank/DDBJ whole genome shotgun (WGS) entry which is preliminary data.</text>
</comment>
<name>A0A2D0IMQ8_9GAMM</name>
<sequence length="126" mass="14457">MNKSQIFSAAHKIAKNTVAIVGDYQIAFSLALRDVYSSMISTENKLLKMGFSVWENHGHRRIYINIERFGEVFGLELSWYKTGNISSARLNGERISNSRAYQLIPFKAFYDCVKNEWNCGDLKPII</sequence>
<dbReference type="OrthoDB" id="6717839at2"/>
<dbReference type="Proteomes" id="UP000283568">
    <property type="component" value="Unassembled WGS sequence"/>
</dbReference>
<dbReference type="EMBL" id="NIBT01000018">
    <property type="protein sequence ID" value="PHM23010.1"/>
    <property type="molecule type" value="Genomic_DNA"/>
</dbReference>
<gene>
    <name evidence="2" type="ORF">BDE27_0334</name>
    <name evidence="1" type="ORF">Xehl_03244</name>
</gene>
<evidence type="ECO:0000313" key="2">
    <source>
        <dbReference type="EMBL" id="RKE92677.1"/>
    </source>
</evidence>
<organism evidence="1 3">
    <name type="scientific">Xenorhabdus ehlersii</name>
    <dbReference type="NCBI Taxonomy" id="290111"/>
    <lineage>
        <taxon>Bacteria</taxon>
        <taxon>Pseudomonadati</taxon>
        <taxon>Pseudomonadota</taxon>
        <taxon>Gammaproteobacteria</taxon>
        <taxon>Enterobacterales</taxon>
        <taxon>Morganellaceae</taxon>
        <taxon>Xenorhabdus</taxon>
    </lineage>
</organism>
<evidence type="ECO:0000313" key="1">
    <source>
        <dbReference type="EMBL" id="PHM23010.1"/>
    </source>
</evidence>
<keyword evidence="4" id="KW-1185">Reference proteome</keyword>
<dbReference type="EMBL" id="RAQI01000001">
    <property type="protein sequence ID" value="RKE92677.1"/>
    <property type="molecule type" value="Genomic_DNA"/>
</dbReference>
<evidence type="ECO:0000313" key="3">
    <source>
        <dbReference type="Proteomes" id="UP000225605"/>
    </source>
</evidence>
<reference evidence="1 3" key="1">
    <citation type="journal article" date="2017" name="Nat. Microbiol.">
        <title>Natural product diversity associated with the nematode symbionts Photorhabdus and Xenorhabdus.</title>
        <authorList>
            <person name="Tobias N.J."/>
            <person name="Wolff H."/>
            <person name="Djahanschiri B."/>
            <person name="Grundmann F."/>
            <person name="Kronenwerth M."/>
            <person name="Shi Y.M."/>
            <person name="Simonyi S."/>
            <person name="Grun P."/>
            <person name="Shapiro-Ilan D."/>
            <person name="Pidot S.J."/>
            <person name="Stinear T.P."/>
            <person name="Ebersberger I."/>
            <person name="Bode H.B."/>
        </authorList>
    </citation>
    <scope>NUCLEOTIDE SEQUENCE [LARGE SCALE GENOMIC DNA]</scope>
    <source>
        <strain evidence="1 3">DSM 16337</strain>
    </source>
</reference>
<proteinExistence type="predicted"/>
<reference evidence="2 4" key="2">
    <citation type="submission" date="2018-09" db="EMBL/GenBank/DDBJ databases">
        <title>Genomic Encyclopedia of Archaeal and Bacterial Type Strains, Phase II (KMG-II): from individual species to whole genera.</title>
        <authorList>
            <person name="Goeker M."/>
        </authorList>
    </citation>
    <scope>NUCLEOTIDE SEQUENCE [LARGE SCALE GENOMIC DNA]</scope>
    <source>
        <strain evidence="2 4">DSM 16337</strain>
    </source>
</reference>
<dbReference type="AlphaFoldDB" id="A0A2D0IMQ8"/>
<dbReference type="Proteomes" id="UP000225605">
    <property type="component" value="Unassembled WGS sequence"/>
</dbReference>
<protein>
    <submittedName>
        <fullName evidence="1">Uncharacterized protein</fullName>
    </submittedName>
</protein>